<proteinExistence type="predicted"/>
<name>A0A8H3U511_VENIN</name>
<dbReference type="EMBL" id="WNWQ01000879">
    <property type="protein sequence ID" value="KAE9963216.1"/>
    <property type="molecule type" value="Genomic_DNA"/>
</dbReference>
<feature type="compositionally biased region" description="Basic and acidic residues" evidence="1">
    <location>
        <begin position="75"/>
        <end position="103"/>
    </location>
</feature>
<evidence type="ECO:0000256" key="1">
    <source>
        <dbReference type="SAM" id="MobiDB-lite"/>
    </source>
</evidence>
<sequence length="211" mass="22950">MCISQHTHYAGCDHTLIFSIKDIHNHACPCEEVLHVKRQGNCRECAAKEPVGPVMSLATFEGILREAGVTEEEMAEMRNRDRGEGNEGKVEGEGEGGKEEEVNGKAASSTGITNQEAHAHSAREHGTQVIHYICGCSHTVIFNNDHDDDQQEVPGHAQAGVMCGRCLDSEGLGRNAILDEEELKKLVEELKADKLELEVELRGDCGGTSGF</sequence>
<comment type="caution">
    <text evidence="2">The sequence shown here is derived from an EMBL/GenBank/DDBJ whole genome shotgun (WGS) entry which is preliminary data.</text>
</comment>
<evidence type="ECO:0000313" key="3">
    <source>
        <dbReference type="Proteomes" id="UP000433883"/>
    </source>
</evidence>
<organism evidence="2 3">
    <name type="scientific">Venturia inaequalis</name>
    <name type="common">Apple scab fungus</name>
    <dbReference type="NCBI Taxonomy" id="5025"/>
    <lineage>
        <taxon>Eukaryota</taxon>
        <taxon>Fungi</taxon>
        <taxon>Dikarya</taxon>
        <taxon>Ascomycota</taxon>
        <taxon>Pezizomycotina</taxon>
        <taxon>Dothideomycetes</taxon>
        <taxon>Pleosporomycetidae</taxon>
        <taxon>Venturiales</taxon>
        <taxon>Venturiaceae</taxon>
        <taxon>Venturia</taxon>
    </lineage>
</organism>
<dbReference type="AlphaFoldDB" id="A0A8H3U511"/>
<protein>
    <submittedName>
        <fullName evidence="2">Uncharacterized protein</fullName>
    </submittedName>
</protein>
<gene>
    <name evidence="2" type="ORF">BLS_009516</name>
</gene>
<accession>A0A8H3U511</accession>
<reference evidence="2 3" key="1">
    <citation type="submission" date="2019-11" db="EMBL/GenBank/DDBJ databases">
        <title>Venturia inaequalis Genome Resource.</title>
        <authorList>
            <person name="Lichtner F.J."/>
        </authorList>
    </citation>
    <scope>NUCLEOTIDE SEQUENCE [LARGE SCALE GENOMIC DNA]</scope>
    <source>
        <strain evidence="2">Bline_iso_100314</strain>
    </source>
</reference>
<evidence type="ECO:0000313" key="2">
    <source>
        <dbReference type="EMBL" id="KAE9963216.1"/>
    </source>
</evidence>
<dbReference type="Proteomes" id="UP000433883">
    <property type="component" value="Unassembled WGS sequence"/>
</dbReference>
<feature type="region of interest" description="Disordered" evidence="1">
    <location>
        <begin position="69"/>
        <end position="123"/>
    </location>
</feature>
<feature type="compositionally biased region" description="Polar residues" evidence="1">
    <location>
        <begin position="106"/>
        <end position="116"/>
    </location>
</feature>